<feature type="region of interest" description="Disordered" evidence="17">
    <location>
        <begin position="1463"/>
        <end position="1486"/>
    </location>
</feature>
<keyword evidence="5" id="KW-0597">Phosphoprotein</keyword>
<dbReference type="FunFam" id="3.40.5.120:FF:000003">
    <property type="entry name" value="chromodomain-helicase-DNA-binding protein 9 isoform X1"/>
    <property type="match status" value="1"/>
</dbReference>
<feature type="region of interest" description="Disordered" evidence="17">
    <location>
        <begin position="604"/>
        <end position="672"/>
    </location>
</feature>
<dbReference type="InterPro" id="IPR006576">
    <property type="entry name" value="BRK_domain"/>
</dbReference>
<feature type="compositionally biased region" description="Low complexity" evidence="17">
    <location>
        <begin position="3650"/>
        <end position="3659"/>
    </location>
</feature>
<dbReference type="FunFam" id="1.10.472.140:FF:000001">
    <property type="entry name" value="Retinoblastoma-like 2, isoform CRA_a"/>
    <property type="match status" value="1"/>
</dbReference>
<dbReference type="InterPro" id="IPR056342">
    <property type="entry name" value="HTH_CHD6-9"/>
</dbReference>
<dbReference type="InterPro" id="IPR036915">
    <property type="entry name" value="Cyclin-like_sf"/>
</dbReference>
<dbReference type="Gene3D" id="1.10.472.140">
    <property type="match status" value="1"/>
</dbReference>
<dbReference type="SMART" id="SM00592">
    <property type="entry name" value="BRK"/>
    <property type="match status" value="2"/>
</dbReference>
<keyword evidence="13" id="KW-0804">Transcription</keyword>
<accession>A0A6B0RAZ5</accession>
<dbReference type="InterPro" id="IPR002720">
    <property type="entry name" value="RB_A"/>
</dbReference>
<dbReference type="InterPro" id="IPR023780">
    <property type="entry name" value="Chromo_domain"/>
</dbReference>
<dbReference type="InterPro" id="IPR016197">
    <property type="entry name" value="Chromo-like_dom_sf"/>
</dbReference>
<keyword evidence="10" id="KW-0156">Chromatin regulator</keyword>
<evidence type="ECO:0000256" key="3">
    <source>
        <dbReference type="ARBA" id="ARBA00009475"/>
    </source>
</evidence>
<dbReference type="GO" id="GO:0051726">
    <property type="term" value="P:regulation of cell cycle"/>
    <property type="evidence" value="ECO:0007669"/>
    <property type="project" value="InterPro"/>
</dbReference>
<dbReference type="InterPro" id="IPR024599">
    <property type="entry name" value="RB_N"/>
</dbReference>
<feature type="region of interest" description="Disordered" evidence="17">
    <location>
        <begin position="481"/>
        <end position="526"/>
    </location>
</feature>
<feature type="region of interest" description="Disordered" evidence="17">
    <location>
        <begin position="173"/>
        <end position="196"/>
    </location>
</feature>
<dbReference type="FunFam" id="1.10.472.10:FF:000049">
    <property type="entry name" value="Retinoblastoma-like 2, isoform CRA_a"/>
    <property type="match status" value="1"/>
</dbReference>
<evidence type="ECO:0000256" key="9">
    <source>
        <dbReference type="ARBA" id="ARBA00022840"/>
    </source>
</evidence>
<feature type="compositionally biased region" description="Basic and acidic residues" evidence="17">
    <location>
        <begin position="646"/>
        <end position="661"/>
    </location>
</feature>
<dbReference type="SMART" id="SM00385">
    <property type="entry name" value="CYCLIN"/>
    <property type="match status" value="1"/>
</dbReference>
<dbReference type="Pfam" id="PF00385">
    <property type="entry name" value="Chromo"/>
    <property type="match status" value="2"/>
</dbReference>
<dbReference type="SMART" id="SM00487">
    <property type="entry name" value="DEXDc"/>
    <property type="match status" value="1"/>
</dbReference>
<feature type="compositionally biased region" description="Acidic residues" evidence="17">
    <location>
        <begin position="1467"/>
        <end position="1476"/>
    </location>
</feature>
<organism evidence="21 22">
    <name type="scientific">Bos mutus</name>
    <name type="common">wild yak</name>
    <dbReference type="NCBI Taxonomy" id="72004"/>
    <lineage>
        <taxon>Eukaryota</taxon>
        <taxon>Metazoa</taxon>
        <taxon>Chordata</taxon>
        <taxon>Craniata</taxon>
        <taxon>Vertebrata</taxon>
        <taxon>Euteleostomi</taxon>
        <taxon>Mammalia</taxon>
        <taxon>Eutheria</taxon>
        <taxon>Laurasiatheria</taxon>
        <taxon>Artiodactyla</taxon>
        <taxon>Ruminantia</taxon>
        <taxon>Pecora</taxon>
        <taxon>Bovidae</taxon>
        <taxon>Bovinae</taxon>
        <taxon>Bos</taxon>
    </lineage>
</organism>
<feature type="compositionally biased region" description="Polar residues" evidence="17">
    <location>
        <begin position="485"/>
        <end position="507"/>
    </location>
</feature>
<dbReference type="PROSITE" id="PS51192">
    <property type="entry name" value="HELICASE_ATP_BIND_1"/>
    <property type="match status" value="1"/>
</dbReference>
<evidence type="ECO:0000256" key="6">
    <source>
        <dbReference type="ARBA" id="ARBA00022737"/>
    </source>
</evidence>
<dbReference type="InterPro" id="IPR002719">
    <property type="entry name" value="RB_B"/>
</dbReference>
<feature type="region of interest" description="Disordered" evidence="17">
    <location>
        <begin position="2052"/>
        <end position="2123"/>
    </location>
</feature>
<evidence type="ECO:0000259" key="20">
    <source>
        <dbReference type="PROSITE" id="PS51194"/>
    </source>
</evidence>
<dbReference type="FunFam" id="2.40.50.40:FF:000005">
    <property type="entry name" value="chromodomain-helicase-DNA-binding protein 8 isoform X4"/>
    <property type="match status" value="1"/>
</dbReference>
<dbReference type="SUPFAM" id="SSF160481">
    <property type="entry name" value="BRK domain-like"/>
    <property type="match status" value="2"/>
</dbReference>
<dbReference type="PROSITE" id="PS51194">
    <property type="entry name" value="HELICASE_CTER"/>
    <property type="match status" value="1"/>
</dbReference>
<dbReference type="GO" id="GO:0016787">
    <property type="term" value="F:hydrolase activity"/>
    <property type="evidence" value="ECO:0007669"/>
    <property type="project" value="UniProtKB-KW"/>
</dbReference>
<dbReference type="SMART" id="SM00490">
    <property type="entry name" value="HELICc"/>
    <property type="match status" value="1"/>
</dbReference>
<dbReference type="Pfam" id="PF01857">
    <property type="entry name" value="RB_B"/>
    <property type="match status" value="1"/>
</dbReference>
<evidence type="ECO:0000256" key="12">
    <source>
        <dbReference type="ARBA" id="ARBA00023125"/>
    </source>
</evidence>
<evidence type="ECO:0000256" key="4">
    <source>
        <dbReference type="ARBA" id="ARBA00022491"/>
    </source>
</evidence>
<keyword evidence="4" id="KW-0678">Repressor</keyword>
<dbReference type="GO" id="GO:0003677">
    <property type="term" value="F:DNA binding"/>
    <property type="evidence" value="ECO:0007669"/>
    <property type="project" value="UniProtKB-KW"/>
</dbReference>
<evidence type="ECO:0000256" key="15">
    <source>
        <dbReference type="ARBA" id="ARBA00023306"/>
    </source>
</evidence>
<dbReference type="Pfam" id="PF07533">
    <property type="entry name" value="BRK"/>
    <property type="match status" value="2"/>
</dbReference>
<dbReference type="Gene3D" id="3.40.50.10810">
    <property type="entry name" value="Tandem AAA-ATPase domain"/>
    <property type="match status" value="1"/>
</dbReference>
<evidence type="ECO:0000256" key="2">
    <source>
        <dbReference type="ARBA" id="ARBA00007025"/>
    </source>
</evidence>
<feature type="compositionally biased region" description="Basic and acidic residues" evidence="17">
    <location>
        <begin position="509"/>
        <end position="526"/>
    </location>
</feature>
<dbReference type="InterPro" id="IPR001650">
    <property type="entry name" value="Helicase_C-like"/>
</dbReference>
<dbReference type="InterPro" id="IPR000953">
    <property type="entry name" value="Chromo/chromo_shadow_dom"/>
</dbReference>
<evidence type="ECO:0000256" key="1">
    <source>
        <dbReference type="ARBA" id="ARBA00004123"/>
    </source>
</evidence>
<comment type="similarity">
    <text evidence="3">Belongs to the retinoblastoma protein (RB) family.</text>
</comment>
<feature type="compositionally biased region" description="Polar residues" evidence="17">
    <location>
        <begin position="3345"/>
        <end position="3363"/>
    </location>
</feature>
<evidence type="ECO:0000256" key="14">
    <source>
        <dbReference type="ARBA" id="ARBA00023242"/>
    </source>
</evidence>
<dbReference type="InterPro" id="IPR027417">
    <property type="entry name" value="P-loop_NTPase"/>
</dbReference>
<keyword evidence="9" id="KW-0067">ATP-binding</keyword>
<dbReference type="Gene3D" id="1.10.472.10">
    <property type="entry name" value="Cyclin-like"/>
    <property type="match status" value="2"/>
</dbReference>
<evidence type="ECO:0000256" key="17">
    <source>
        <dbReference type="SAM" id="MobiDB-lite"/>
    </source>
</evidence>
<comment type="similarity">
    <text evidence="2">Belongs to the SNF2/RAD54 helicase family.</text>
</comment>
<dbReference type="SUPFAM" id="SSF54160">
    <property type="entry name" value="Chromo domain-like"/>
    <property type="match status" value="2"/>
</dbReference>
<dbReference type="SUPFAM" id="SSF52540">
    <property type="entry name" value="P-loop containing nucleoside triphosphate hydrolases"/>
    <property type="match status" value="2"/>
</dbReference>
<feature type="region of interest" description="Disordered" evidence="17">
    <location>
        <begin position="3333"/>
        <end position="3388"/>
    </location>
</feature>
<dbReference type="EMBL" id="VBQZ03000032">
    <property type="protein sequence ID" value="MXQ86452.1"/>
    <property type="molecule type" value="Genomic_DNA"/>
</dbReference>
<keyword evidence="14" id="KW-0539">Nucleus</keyword>
<reference evidence="21" key="1">
    <citation type="submission" date="2019-10" db="EMBL/GenBank/DDBJ databases">
        <title>The sequence and de novo assembly of the wild yak genome.</title>
        <authorList>
            <person name="Liu Y."/>
        </authorList>
    </citation>
    <scope>NUCLEOTIDE SEQUENCE [LARGE SCALE GENOMIC DNA]</scope>
    <source>
        <strain evidence="21">WY2019</strain>
    </source>
</reference>
<feature type="compositionally biased region" description="Basic and acidic residues" evidence="17">
    <location>
        <begin position="2690"/>
        <end position="2707"/>
    </location>
</feature>
<feature type="compositionally biased region" description="Basic and acidic residues" evidence="17">
    <location>
        <begin position="2096"/>
        <end position="2106"/>
    </location>
</feature>
<dbReference type="SMART" id="SM01367">
    <property type="entry name" value="DUF3452"/>
    <property type="match status" value="1"/>
</dbReference>
<comment type="caution">
    <text evidence="21">The sequence shown here is derived from an EMBL/GenBank/DDBJ whole genome shotgun (WGS) entry which is preliminary data.</text>
</comment>
<evidence type="ECO:0000313" key="21">
    <source>
        <dbReference type="EMBL" id="MXQ86452.1"/>
    </source>
</evidence>
<dbReference type="Proteomes" id="UP000322234">
    <property type="component" value="Unassembled WGS sequence"/>
</dbReference>
<dbReference type="SUPFAM" id="SSF47954">
    <property type="entry name" value="Cyclin-like"/>
    <property type="match status" value="2"/>
</dbReference>
<dbReference type="CDD" id="cd18061">
    <property type="entry name" value="DEXHc_CHD9"/>
    <property type="match status" value="1"/>
</dbReference>
<dbReference type="Pfam" id="PF00176">
    <property type="entry name" value="SNF2-rel_dom"/>
    <property type="match status" value="1"/>
</dbReference>
<dbReference type="Pfam" id="PF01858">
    <property type="entry name" value="RB_A"/>
    <property type="match status" value="1"/>
</dbReference>
<dbReference type="Gene3D" id="3.40.50.300">
    <property type="entry name" value="P-loop containing nucleotide triphosphate hydrolases"/>
    <property type="match status" value="1"/>
</dbReference>
<evidence type="ECO:0000256" key="8">
    <source>
        <dbReference type="ARBA" id="ARBA00022801"/>
    </source>
</evidence>
<name>A0A6B0RAZ5_9CETA</name>
<dbReference type="FunFam" id="2.40.50.40:FF:000001">
    <property type="entry name" value="chromodomain-helicase-DNA-binding protein 8 isoform X4"/>
    <property type="match status" value="1"/>
</dbReference>
<dbReference type="FunFam" id="3.40.50.10810:FF:000003">
    <property type="entry name" value="chromodomain-helicase-DNA-binding protein 8 isoform X4"/>
    <property type="match status" value="1"/>
</dbReference>
<dbReference type="InterPro" id="IPR013763">
    <property type="entry name" value="Cyclin-like_dom"/>
</dbReference>
<dbReference type="Pfam" id="PF00271">
    <property type="entry name" value="Helicase_C"/>
    <property type="match status" value="1"/>
</dbReference>
<dbReference type="InterPro" id="IPR051493">
    <property type="entry name" value="CHD"/>
</dbReference>
<evidence type="ECO:0000313" key="22">
    <source>
        <dbReference type="Proteomes" id="UP000322234"/>
    </source>
</evidence>
<keyword evidence="11" id="KW-0805">Transcription regulation</keyword>
<feature type="region of interest" description="Disordered" evidence="17">
    <location>
        <begin position="538"/>
        <end position="590"/>
    </location>
</feature>
<feature type="domain" description="Helicase C-terminal" evidence="20">
    <location>
        <begin position="1188"/>
        <end position="1339"/>
    </location>
</feature>
<dbReference type="InterPro" id="IPR037259">
    <property type="entry name" value="BRK_sf"/>
</dbReference>
<dbReference type="CDD" id="cd18793">
    <property type="entry name" value="SF2_C_SNF"/>
    <property type="match status" value="1"/>
</dbReference>
<keyword evidence="15" id="KW-0131">Cell cycle</keyword>
<feature type="region of interest" description="Disordered" evidence="17">
    <location>
        <begin position="3613"/>
        <end position="3685"/>
    </location>
</feature>
<dbReference type="PROSITE" id="PS50013">
    <property type="entry name" value="CHROMO_2"/>
    <property type="match status" value="2"/>
</dbReference>
<dbReference type="FunFam" id="3.40.5.120:FF:000002">
    <property type="entry name" value="chromodomain-helicase-DNA-binding protein 9 isoform X1"/>
    <property type="match status" value="1"/>
</dbReference>
<feature type="compositionally biased region" description="Basic and acidic residues" evidence="17">
    <location>
        <begin position="1477"/>
        <end position="1486"/>
    </location>
</feature>
<dbReference type="CDD" id="cd18663">
    <property type="entry name" value="CD2_tandem_CHD5-9_like"/>
    <property type="match status" value="1"/>
</dbReference>
<dbReference type="GO" id="GO:0006325">
    <property type="term" value="P:chromatin organization"/>
    <property type="evidence" value="ECO:0007669"/>
    <property type="project" value="UniProtKB-KW"/>
</dbReference>
<dbReference type="CDD" id="cd20606">
    <property type="entry name" value="CYCLIN_RBL2"/>
    <property type="match status" value="1"/>
</dbReference>
<evidence type="ECO:0000256" key="10">
    <source>
        <dbReference type="ARBA" id="ARBA00022853"/>
    </source>
</evidence>
<evidence type="ECO:0000259" key="19">
    <source>
        <dbReference type="PROSITE" id="PS51192"/>
    </source>
</evidence>
<evidence type="ECO:0000256" key="7">
    <source>
        <dbReference type="ARBA" id="ARBA00022741"/>
    </source>
</evidence>
<dbReference type="InterPro" id="IPR015030">
    <property type="entry name" value="RB_C"/>
</dbReference>
<comment type="subcellular location">
    <subcellularLocation>
        <location evidence="1">Nucleus</location>
    </subcellularLocation>
</comment>
<feature type="region of interest" description="Disordered" evidence="17">
    <location>
        <begin position="2295"/>
        <end position="2325"/>
    </location>
</feature>
<feature type="compositionally biased region" description="Low complexity" evidence="17">
    <location>
        <begin position="2727"/>
        <end position="2738"/>
    </location>
</feature>
<evidence type="ECO:0000256" key="16">
    <source>
        <dbReference type="ARBA" id="ARBA00049360"/>
    </source>
</evidence>
<dbReference type="InterPro" id="IPR038718">
    <property type="entry name" value="SNF2-like_sf"/>
</dbReference>
<dbReference type="Gene3D" id="2.40.50.40">
    <property type="match status" value="2"/>
</dbReference>
<dbReference type="GO" id="GO:0005524">
    <property type="term" value="F:ATP binding"/>
    <property type="evidence" value="ECO:0007669"/>
    <property type="project" value="UniProtKB-KW"/>
</dbReference>
<dbReference type="InterPro" id="IPR000330">
    <property type="entry name" value="SNF2_N"/>
</dbReference>
<dbReference type="GO" id="GO:0005634">
    <property type="term" value="C:nucleus"/>
    <property type="evidence" value="ECO:0007669"/>
    <property type="project" value="UniProtKB-SubCell"/>
</dbReference>
<dbReference type="PANTHER" id="PTHR46850:SF1">
    <property type="entry name" value="CHROMODOMAIN-HELICASE-DNA-BINDING PROTEIN 9"/>
    <property type="match status" value="1"/>
</dbReference>
<dbReference type="FunFam" id="3.40.50.300:FF:000015">
    <property type="entry name" value="chromodomain-helicase-DNA-binding protein 9 isoform X1"/>
    <property type="match status" value="1"/>
</dbReference>
<keyword evidence="22" id="KW-1185">Reference proteome</keyword>
<evidence type="ECO:0000256" key="11">
    <source>
        <dbReference type="ARBA" id="ARBA00023015"/>
    </source>
</evidence>
<feature type="compositionally biased region" description="Basic residues" evidence="17">
    <location>
        <begin position="635"/>
        <end position="645"/>
    </location>
</feature>
<evidence type="ECO:0000259" key="18">
    <source>
        <dbReference type="PROSITE" id="PS50013"/>
    </source>
</evidence>
<protein>
    <submittedName>
        <fullName evidence="21">Uncharacterized protein</fullName>
    </submittedName>
</protein>
<evidence type="ECO:0000256" key="13">
    <source>
        <dbReference type="ARBA" id="ARBA00023163"/>
    </source>
</evidence>
<dbReference type="PANTHER" id="PTHR46850">
    <property type="entry name" value="CHROMODOMAIN-HELICASE-DNA-BINDING PROTEIN 9"/>
    <property type="match status" value="1"/>
</dbReference>
<dbReference type="SMART" id="SM01368">
    <property type="entry name" value="RB_A"/>
    <property type="match status" value="1"/>
</dbReference>
<keyword evidence="8" id="KW-0378">Hydrolase</keyword>
<feature type="region of interest" description="Disordered" evidence="17">
    <location>
        <begin position="2674"/>
        <end position="2745"/>
    </location>
</feature>
<dbReference type="Pfam" id="PF11934">
    <property type="entry name" value="DUF3452"/>
    <property type="match status" value="1"/>
</dbReference>
<dbReference type="SMART" id="SM01369">
    <property type="entry name" value="Rb_C"/>
    <property type="match status" value="1"/>
</dbReference>
<keyword evidence="6" id="KW-0677">Repeat</keyword>
<comment type="catalytic activity">
    <reaction evidence="16">
        <text>ATP + H2O = ADP + phosphate + H(+)</text>
        <dbReference type="Rhea" id="RHEA:13065"/>
        <dbReference type="ChEBI" id="CHEBI:15377"/>
        <dbReference type="ChEBI" id="CHEBI:15378"/>
        <dbReference type="ChEBI" id="CHEBI:30616"/>
        <dbReference type="ChEBI" id="CHEBI:43474"/>
        <dbReference type="ChEBI" id="CHEBI:456216"/>
    </reaction>
</comment>
<feature type="domain" description="Chromo" evidence="18">
    <location>
        <begin position="691"/>
        <end position="754"/>
    </location>
</feature>
<proteinExistence type="inferred from homology"/>
<feature type="domain" description="Chromo" evidence="18">
    <location>
        <begin position="774"/>
        <end position="840"/>
    </location>
</feature>
<dbReference type="Gene3D" id="3.40.5.120">
    <property type="match status" value="2"/>
</dbReference>
<keyword evidence="12" id="KW-0238">DNA-binding</keyword>
<dbReference type="SMART" id="SM00298">
    <property type="entry name" value="CHROMO"/>
    <property type="match status" value="2"/>
</dbReference>
<dbReference type="InterPro" id="IPR014001">
    <property type="entry name" value="Helicase_ATP-bd"/>
</dbReference>
<keyword evidence="7" id="KW-0547">Nucleotide-binding</keyword>
<feature type="domain" description="Helicase ATP-binding" evidence="19">
    <location>
        <begin position="873"/>
        <end position="1047"/>
    </location>
</feature>
<dbReference type="CDD" id="cd18668">
    <property type="entry name" value="CD1_tandem_CHD5-9_like"/>
    <property type="match status" value="1"/>
</dbReference>
<dbReference type="Pfam" id="PF23078">
    <property type="entry name" value="HTH_CHD6-9"/>
    <property type="match status" value="1"/>
</dbReference>
<evidence type="ECO:0000256" key="5">
    <source>
        <dbReference type="ARBA" id="ARBA00022553"/>
    </source>
</evidence>
<dbReference type="Gene3D" id="1.10.10.60">
    <property type="entry name" value="Homeodomain-like"/>
    <property type="match status" value="2"/>
</dbReference>
<feature type="compositionally biased region" description="Basic and acidic residues" evidence="17">
    <location>
        <begin position="574"/>
        <end position="590"/>
    </location>
</feature>
<gene>
    <name evidence="21" type="ORF">E5288_WYG003149</name>
</gene>
<feature type="compositionally biased region" description="Pro residues" evidence="17">
    <location>
        <begin position="3663"/>
        <end position="3673"/>
    </location>
</feature>
<sequence>MTDPMMDFFDDANLFGETLEGLPDDAFVQPGPVSLVDELNLGAEFEPLHIDSLNHVQGTPTHQKMTDYEQLNQFDSMKFHQVNQSFGSPAEHVLSPHSQFNCSPIHPQNQPNGLFPDVADGSPMWGHQTATSISNQNGSPFHQPGHSHSMHQTKSFVAHHDFALFQANEQQTQCTSLRSQQNRNNLNPGQNSLSQSKTFMDVNVSGPHRVSVNHPPQMNNASTSQQSLSMQQFSQTSNPSVHFLKCSSHQEGNFNGPSPNMTSCSVSNSQQFSSHYSFSSNHVSPNSLLQPSAVLAPNHTNQTLSDFTGSNSFSPHRGIKQESTQHMLNPNTSLNSNNFQMLHSSHPQGNYNSKLSPVHMNFPDPVDSGTQMGHFSDHVETNGFSSLEENLLHQVESQTEPFTGLDPEDLLQEGLLPQFDESAFGQDNSSHVLDHDLDRQFTSHLVTRPSDMVQTQLHNQARSWHSSLSNHQHLHDRNRLCLQRQPPSSKKSDGSGTYTKLQNTQVRIMSEKKQRKKVESESKQEKANRIISEAIAKAKERGERNIPRVMSPENFPSASVEGKEEKKGRRMKSKPKDKESKKTKTCSKLKEKTKIGKLIITLGKKQKRKNESSDEISDAEQMTQHAFKEEDSQKRRSNRQIKRKKYAEDAEGKQSEEEVKGSMKIKKNSAPLPGEQPLQLFVENPSEEDAAIVDKILSSRTIKKEISSGVMIDTEEFFVKYKNYSYLHCEWATEQQLLKDKRIQQKIKRFKLRQAQRAHFFADMEEEPFNPDYVEVDRVLEVSFCEDKDTGEPVIYYLVKWCSLPYEDSTWELKEDVDLAKIEEFEQLQASRPDTRHLDRPPPNIWKKIDQSRDYKNGNQLREYQLEGLNWLLFNWYNRRNCILADEMGLGKTIQSITFLYEILLTGIRGPFLIIAPLSTIANWEREFRTWTDINVVVYHGSLISRQMIQQYEMYFRDSQGRIIRGAYRFQAIITTFEMILGGCGELNAIEWRCVIIDEAHRLKNKNCKLLEGLKLMNLEHKVLLTGTPLQNTVEELFSLLHFLEPLRFPSESTFMQEFGDLKTEEQVQKLQAILKPMMLRRLKEDVEKKLAPKEETIIEVELTNIQKKYYRAILEKNFSFLSKGAGQTNVPNLVNTMMELRKCCNHPYLIKGSAEEKILGEFRDTYNPAASDFHLQAMIQSAGKLVLIDKLLPKMKAGGHKVLIFSQMVRCLDILEDYLIHKRYLYERIDGRVRGNLRQAAIDRFSKPDSDRFVFLLCTRAGGLGINLTAADTCIIFDSDWNPQNDLQAQARCHRIGQNKAVKVYRLVTRNSYEREMFDRASLKLGLDKAVLQSMSGRESNVGGIQQLSKKEIEDLLRRGAYGAIMEEEDEGSKFCEEDIDQILLRRTKTITIESEGRGSTFAKASFVASGNRTDISLDDPNFWQKWAKKAEIDIDAISGRNSLVIDTPRIRKQTRPFSATKDELAELSEPESEGDEKPKLRRPCERSNGYGRTECFRVEKNLLVYGWGRWREILSHGRFKRQLNEHDVEIICRALLAYCLVHYRGDEKIKGFIWDLITPTEDGQTRELQNHLGLSAPVPRGRKGKKVKTQTSSFDIQKAEWLRKYNPEQLLQDEGYKKHIKHHCNKVLLRVRMLYYLKQEVIGNECQKVFDGVDASDIDVWVPEPDHSEVPAEWWDFDADKSLLIGVFKHGYEKYNTIRADPALCFLERVGKPDEKAVAAEQRANDYMDGDVEDPEYKPAPAIFKDDIEDDVSSPGDLVIADGDGQLMEGDKVYWPTQSALTTRLRRLITAYQRTNKNRQIQQIQPTFPVPASVMQPLYEEATLNPKMAAKIERQQRWTRREEADFYRVVSTFGVVFDPDRGQFDWTKFRAMARLHKKTDDSLEKYLYAFMSMCRRVCRLPSKEELVDPSIFIQPITEERASRTLYRIELLRKVREQALRHPQLFERLKLCHPNPDLPVWWECGSHDRDLLIGAAKHGVSRTDYHILRDPELSFMAAQRNYSQSKMAHSRTSTPLLQQYQVALSASPLTSLPRLLDPKAVILEDVKVKSENLKEEPQSSEEESMSSEETRTLIKSEPVSPKNGVLPQATGDQKSGGKGETDRRMVAARTEPLTPNPASKKQREVQKRGICIKCFCYFKTFHMQMRSDSDCLSMLKIVSLNFTCTDFLKEGLLKMQLDYWFILCVQYSHCKMAEGTPHMKAYDEESVASLSTTQDETQDSFQMNNGTAESAYILQGGYMLAASYWPKDRVMINRLDSICQTVLKGKWPSARRSYDANAVASFYTTKLLDSSGAATEYSEPSAPPPAGAAVKEEHDQSTQMSKVKKHVREKEFTVKIKDEGGLKLTFQKQGLTQRRPLDSEDCAPGQQQYLTRLRDLQGASESSLASFPKSLPLSGTPIQSTLGANGVLLDNQPVVKKRRGRRKNVEGVDILFFNRNKPPNHVTLGLTTSQISTGINPALSYTQPQGIPDTETPVPVINLKDGTRLAGDDAPKRKDLEKWLKEHPGYVEDLGAFIPRMQLHEGRPKQKRHRCRNPNKLDVNSLTGEERVQLINRRNARKVGGAFAPPLKDLCRFLKENAEYGVAPEWGDVVKQSGFLPESMYERILTGPVVREEVSRRGRRPKSGIAKATAAAAAATASSISGNPLLANGLLPGMLLTPGLNLHIPTLSQSNTFDVQKNKNSDLGSSKSVEVKEEDSRVRDQEDKGGTEPSPLHENSTDEGSEKADASSGSDSTSSSSEDSDSISPAKAAIILTRQYKKSGGGEEEKRKGNDLHWLACALYVACRKSVPTVSKGTVEGNYVSLTRILRCSEQSLIEFFNKMKKWEDMANLPPHFRERTERLERNFTVSAVIFKKYEPIFQDIFKYPQEEQPRQQRGRKQRRQPCTVSEVFHFCWVLFIYAKGNFPMISDDLVNSYHLLLCALDLVYGNALQCSNRKELVNPNFKGLSEDFHAKDSKPSSDPPCVIEKLCSLHDGLVLEAKGIKEHFWKPYIRKLYEKKLLKGKEENLTGFLEPGNFGESFKAINKAYEEYVLSVGNLDERIFLGEDAEEEIGTLSRCLNTGSGAETAERVQMKNILQQHFDKSKALRVSTPLTGVRYIKDSSPCVTPVSTATHSLSRLHTMLTGLRNAPSERLEQTLRSCSRDPTQAIANRLKEMYEIYSQHFQSEEDGSNYIASKHFRFAEMLYYKVLESVIEQEQKRLGDMDLSGILEQDAFHRSLLACCLEVVTFSYKPPGNFPFITEIFDVPLYHFYKVIEVFIRAEDGLCREVVKHLNQIEEQILDHLAWKPESPLWDRIRDNENRVPTCEEVMPPQNLERADEICIAGSPLTPRRVSEVRADSGGLGRSISSPTTLYDRYSSPTASSTRRRLFVENDSPTDGGTPGRTPPQPLVNAVPVQNVAGEAVSVTPVPGQTLVTMATATVTANNGQTVTIPVQGIANENGGITFFPVQVNVGGQAQAVTGSIQPLSAQALAGSLSSQQVTGTTLQVPGQVAIQQISPGGPQQKQGLPLTSSSIRPRKTSSLSLFFRKVYHLAGVRLRDLCAKLDISDELRKKIWTCFEFSIIQCPELMMDRHLDQLLMCAIYVMAKVTKEDKSFQNIMRCYRTQPQARSQVYRSVLIKGKRRRRNSGSSDSRSHQNSPTELNKDRTSRDSSPVMRSSSTLPVPQPSSAPPTPTRLTGANSDVEEEERGDLIQFYNNIYIRQMKTFAMKYSQANAMDAPPLSPYPFVRTGSPRRIQLSQNHPVYISPHKNEAMLSPREKIFYYFSNSPSKRLREINSMIRTGETPTKKRGILLEDGSESPAKRICPENHSALLRRLQDVANDRGSH</sequence>
<dbReference type="InterPro" id="IPR049730">
    <property type="entry name" value="SNF2/RAD54-like_C"/>
</dbReference>